<comment type="caution">
    <text evidence="1">The sequence shown here is derived from an EMBL/GenBank/DDBJ whole genome shotgun (WGS) entry which is preliminary data.</text>
</comment>
<keyword evidence="2" id="KW-1185">Reference proteome</keyword>
<dbReference type="AlphaFoldDB" id="A0A8X6W5H7"/>
<dbReference type="EMBL" id="BMAU01021383">
    <property type="protein sequence ID" value="GFY28236.1"/>
    <property type="molecule type" value="Genomic_DNA"/>
</dbReference>
<accession>A0A8X6W5H7</accession>
<evidence type="ECO:0000313" key="1">
    <source>
        <dbReference type="EMBL" id="GFY28236.1"/>
    </source>
</evidence>
<proteinExistence type="predicted"/>
<evidence type="ECO:0000313" key="2">
    <source>
        <dbReference type="Proteomes" id="UP000887159"/>
    </source>
</evidence>
<reference evidence="1" key="1">
    <citation type="submission" date="2020-08" db="EMBL/GenBank/DDBJ databases">
        <title>Multicomponent nature underlies the extraordinary mechanical properties of spider dragline silk.</title>
        <authorList>
            <person name="Kono N."/>
            <person name="Nakamura H."/>
            <person name="Mori M."/>
            <person name="Yoshida Y."/>
            <person name="Ohtoshi R."/>
            <person name="Malay A.D."/>
            <person name="Moran D.A.P."/>
            <person name="Tomita M."/>
            <person name="Numata K."/>
            <person name="Arakawa K."/>
        </authorList>
    </citation>
    <scope>NUCLEOTIDE SEQUENCE</scope>
</reference>
<sequence>MELRPVYPVVKVIPRSWHVMSSNLLPLMRGGRCTSEMSRLKCLPEGVVWKSHSRGLLLVHLACNQRRLGIAVSNNKTRGLEHFYS</sequence>
<organism evidence="1 2">
    <name type="scientific">Trichonephila clavipes</name>
    <name type="common">Golden silk orbweaver</name>
    <name type="synonym">Nephila clavipes</name>
    <dbReference type="NCBI Taxonomy" id="2585209"/>
    <lineage>
        <taxon>Eukaryota</taxon>
        <taxon>Metazoa</taxon>
        <taxon>Ecdysozoa</taxon>
        <taxon>Arthropoda</taxon>
        <taxon>Chelicerata</taxon>
        <taxon>Arachnida</taxon>
        <taxon>Araneae</taxon>
        <taxon>Araneomorphae</taxon>
        <taxon>Entelegynae</taxon>
        <taxon>Araneoidea</taxon>
        <taxon>Nephilidae</taxon>
        <taxon>Trichonephila</taxon>
    </lineage>
</organism>
<name>A0A8X6W5H7_TRICX</name>
<protein>
    <submittedName>
        <fullName evidence="1">Uncharacterized protein</fullName>
    </submittedName>
</protein>
<dbReference type="Proteomes" id="UP000887159">
    <property type="component" value="Unassembled WGS sequence"/>
</dbReference>
<gene>
    <name evidence="1" type="ORF">TNCV_4395701</name>
</gene>